<evidence type="ECO:0000256" key="4">
    <source>
        <dbReference type="ARBA" id="ARBA00022989"/>
    </source>
</evidence>
<keyword evidence="7" id="KW-0732">Signal</keyword>
<dbReference type="CDD" id="cd17473">
    <property type="entry name" value="MFS_arabinose_efflux_permease_like"/>
    <property type="match status" value="1"/>
</dbReference>
<dbReference type="Proteomes" id="UP000503483">
    <property type="component" value="Chromosome"/>
</dbReference>
<dbReference type="InterPro" id="IPR011701">
    <property type="entry name" value="MFS"/>
</dbReference>
<dbReference type="RefSeq" id="WP_172126561.1">
    <property type="nucleotide sequence ID" value="NZ_CP042652.1"/>
</dbReference>
<evidence type="ECO:0000313" key="10">
    <source>
        <dbReference type="Proteomes" id="UP000503483"/>
    </source>
</evidence>
<dbReference type="GO" id="GO:0022857">
    <property type="term" value="F:transmembrane transporter activity"/>
    <property type="evidence" value="ECO:0007669"/>
    <property type="project" value="InterPro"/>
</dbReference>
<dbReference type="PROSITE" id="PS50850">
    <property type="entry name" value="MFS"/>
    <property type="match status" value="1"/>
</dbReference>
<dbReference type="SUPFAM" id="SSF103473">
    <property type="entry name" value="MFS general substrate transporter"/>
    <property type="match status" value="1"/>
</dbReference>
<dbReference type="InterPro" id="IPR020846">
    <property type="entry name" value="MFS_dom"/>
</dbReference>
<gene>
    <name evidence="9" type="ORF">AACT_1853</name>
</gene>
<feature type="chain" id="PRO_5026672407" evidence="7">
    <location>
        <begin position="26"/>
        <end position="386"/>
    </location>
</feature>
<feature type="signal peptide" evidence="7">
    <location>
        <begin position="1"/>
        <end position="25"/>
    </location>
</feature>
<feature type="transmembrane region" description="Helical" evidence="6">
    <location>
        <begin position="264"/>
        <end position="284"/>
    </location>
</feature>
<evidence type="ECO:0000256" key="3">
    <source>
        <dbReference type="ARBA" id="ARBA00022692"/>
    </source>
</evidence>
<keyword evidence="5 6" id="KW-0472">Membrane</keyword>
<dbReference type="GO" id="GO:0012505">
    <property type="term" value="C:endomembrane system"/>
    <property type="evidence" value="ECO:0007669"/>
    <property type="project" value="UniProtKB-SubCell"/>
</dbReference>
<reference evidence="9 10" key="1">
    <citation type="submission" date="2019-08" db="EMBL/GenBank/DDBJ databases">
        <title>Complete genome sequence of Arcobacter acticola.</title>
        <authorList>
            <person name="Miller W."/>
        </authorList>
    </citation>
    <scope>NUCLEOTIDE SEQUENCE [LARGE SCALE GENOMIC DNA]</scope>
    <source>
        <strain evidence="9 10">KCTC 52212</strain>
    </source>
</reference>
<feature type="transmembrane region" description="Helical" evidence="6">
    <location>
        <begin position="164"/>
        <end position="183"/>
    </location>
</feature>
<accession>A0A6M8EG61</accession>
<dbReference type="KEGG" id="paco:AACT_1853"/>
<feature type="transmembrane region" description="Helical" evidence="6">
    <location>
        <begin position="290"/>
        <end position="316"/>
    </location>
</feature>
<keyword evidence="2" id="KW-0813">Transport</keyword>
<evidence type="ECO:0000256" key="5">
    <source>
        <dbReference type="ARBA" id="ARBA00023136"/>
    </source>
</evidence>
<feature type="transmembrane region" description="Helical" evidence="6">
    <location>
        <begin position="101"/>
        <end position="123"/>
    </location>
</feature>
<dbReference type="GO" id="GO:0005886">
    <property type="term" value="C:plasma membrane"/>
    <property type="evidence" value="ECO:0007669"/>
    <property type="project" value="TreeGrafter"/>
</dbReference>
<protein>
    <submittedName>
        <fullName evidence="9">Major facilitator superfamily transporter</fullName>
    </submittedName>
</protein>
<evidence type="ECO:0000256" key="2">
    <source>
        <dbReference type="ARBA" id="ARBA00022448"/>
    </source>
</evidence>
<feature type="transmembrane region" description="Helical" evidence="6">
    <location>
        <begin position="238"/>
        <end position="257"/>
    </location>
</feature>
<evidence type="ECO:0000259" key="8">
    <source>
        <dbReference type="PROSITE" id="PS50850"/>
    </source>
</evidence>
<keyword evidence="3 6" id="KW-0812">Transmembrane</keyword>
<dbReference type="EMBL" id="CP042652">
    <property type="protein sequence ID" value="QKE29002.1"/>
    <property type="molecule type" value="Genomic_DNA"/>
</dbReference>
<evidence type="ECO:0000256" key="6">
    <source>
        <dbReference type="SAM" id="Phobius"/>
    </source>
</evidence>
<organism evidence="9 10">
    <name type="scientific">Arcobacter acticola</name>
    <dbReference type="NCBI Taxonomy" id="1849015"/>
    <lineage>
        <taxon>Bacteria</taxon>
        <taxon>Pseudomonadati</taxon>
        <taxon>Campylobacterota</taxon>
        <taxon>Epsilonproteobacteria</taxon>
        <taxon>Campylobacterales</taxon>
        <taxon>Arcobacteraceae</taxon>
        <taxon>Arcobacter</taxon>
    </lineage>
</organism>
<keyword evidence="10" id="KW-1185">Reference proteome</keyword>
<name>A0A6M8EG61_9BACT</name>
<evidence type="ECO:0000256" key="7">
    <source>
        <dbReference type="SAM" id="SignalP"/>
    </source>
</evidence>
<comment type="subcellular location">
    <subcellularLocation>
        <location evidence="1">Endomembrane system</location>
        <topology evidence="1">Multi-pass membrane protein</topology>
    </subcellularLocation>
</comment>
<dbReference type="Pfam" id="PF07690">
    <property type="entry name" value="MFS_1"/>
    <property type="match status" value="2"/>
</dbReference>
<proteinExistence type="predicted"/>
<feature type="transmembrane region" description="Helical" evidence="6">
    <location>
        <begin position="135"/>
        <end position="158"/>
    </location>
</feature>
<sequence length="386" mass="43540">MRNISKLTILTMLLLAMTTSMSNVAIVTTLPHLKEYFTNINNIEFYSRLMLTLPSLVIALLAPILGHFIFSFGKKRSVLIALFFFSFFGTAGLYLNSIESLLASRALFGLCVATLMIVSTSLVGDYFKEHDRHKFMGYQSAFMAIGGVFFVVGGGFLSDINWRFPFGIYFIGLVLLPFVILFLKEKKIESTQEELSIDIGKNMLVVYFLAFIYMLLFFILPTQIPFLLIEKFEASGKMAGTVIATAFFCNALGAIAFSKLKKYLNFIAIYLIGITLMALGFSLVGVINHIYFFFITSPILGFAGGIMMTNATAWMLSKTSHEKRVKSSGYFTSAIFLGQFLSPIVFHPFLDFLEIQDFFLYIGLSLFFVSFIAFVFLRFKTKIKQK</sequence>
<dbReference type="InterPro" id="IPR036259">
    <property type="entry name" value="MFS_trans_sf"/>
</dbReference>
<dbReference type="Gene3D" id="1.20.1250.20">
    <property type="entry name" value="MFS general substrate transporter like domains"/>
    <property type="match status" value="1"/>
</dbReference>
<feature type="transmembrane region" description="Helical" evidence="6">
    <location>
        <begin position="358"/>
        <end position="377"/>
    </location>
</feature>
<keyword evidence="4 6" id="KW-1133">Transmembrane helix</keyword>
<evidence type="ECO:0000256" key="1">
    <source>
        <dbReference type="ARBA" id="ARBA00004127"/>
    </source>
</evidence>
<feature type="transmembrane region" description="Helical" evidence="6">
    <location>
        <begin position="77"/>
        <end position="95"/>
    </location>
</feature>
<dbReference type="PANTHER" id="PTHR23501:SF191">
    <property type="entry name" value="VACUOLAR BASIC AMINO ACID TRANSPORTER 4"/>
    <property type="match status" value="1"/>
</dbReference>
<feature type="domain" description="Major facilitator superfamily (MFS) profile" evidence="8">
    <location>
        <begin position="8"/>
        <end position="382"/>
    </location>
</feature>
<dbReference type="AlphaFoldDB" id="A0A6M8EG61"/>
<feature type="transmembrane region" description="Helical" evidence="6">
    <location>
        <begin position="46"/>
        <end position="70"/>
    </location>
</feature>
<dbReference type="PANTHER" id="PTHR23501">
    <property type="entry name" value="MAJOR FACILITATOR SUPERFAMILY"/>
    <property type="match status" value="1"/>
</dbReference>
<feature type="transmembrane region" description="Helical" evidence="6">
    <location>
        <begin position="204"/>
        <end position="226"/>
    </location>
</feature>
<feature type="transmembrane region" description="Helical" evidence="6">
    <location>
        <begin position="328"/>
        <end position="346"/>
    </location>
</feature>
<evidence type="ECO:0000313" key="9">
    <source>
        <dbReference type="EMBL" id="QKE29002.1"/>
    </source>
</evidence>